<dbReference type="Gene3D" id="3.20.20.100">
    <property type="entry name" value="NADP-dependent oxidoreductase domain"/>
    <property type="match status" value="1"/>
</dbReference>
<organism evidence="2">
    <name type="scientific">uncultured Phycisphaerae bacterium</name>
    <dbReference type="NCBI Taxonomy" id="904963"/>
    <lineage>
        <taxon>Bacteria</taxon>
        <taxon>Pseudomonadati</taxon>
        <taxon>Planctomycetota</taxon>
        <taxon>Phycisphaerae</taxon>
        <taxon>environmental samples</taxon>
    </lineage>
</organism>
<reference evidence="2" key="1">
    <citation type="submission" date="2020-02" db="EMBL/GenBank/DDBJ databases">
        <authorList>
            <person name="Meier V. D."/>
        </authorList>
    </citation>
    <scope>NUCLEOTIDE SEQUENCE</scope>
    <source>
        <strain evidence="2">AVDCRST_MAG64</strain>
    </source>
</reference>
<name>A0A6J4NEY1_9BACT</name>
<feature type="domain" description="NADP-dependent oxidoreductase" evidence="1">
    <location>
        <begin position="16"/>
        <end position="308"/>
    </location>
</feature>
<dbReference type="EMBL" id="CADCUQ010000191">
    <property type="protein sequence ID" value="CAA9383119.1"/>
    <property type="molecule type" value="Genomic_DNA"/>
</dbReference>
<dbReference type="CDD" id="cd19086">
    <property type="entry name" value="AKR_AKR11C1"/>
    <property type="match status" value="1"/>
</dbReference>
<dbReference type="InterPro" id="IPR023210">
    <property type="entry name" value="NADP_OxRdtase_dom"/>
</dbReference>
<accession>A0A6J4NEY1</accession>
<proteinExistence type="predicted"/>
<dbReference type="AlphaFoldDB" id="A0A6J4NEY1"/>
<evidence type="ECO:0000259" key="1">
    <source>
        <dbReference type="Pfam" id="PF00248"/>
    </source>
</evidence>
<dbReference type="PANTHER" id="PTHR43312:SF1">
    <property type="entry name" value="NADP-DEPENDENT OXIDOREDUCTASE DOMAIN-CONTAINING PROTEIN"/>
    <property type="match status" value="1"/>
</dbReference>
<gene>
    <name evidence="2" type="ORF">AVDCRST_MAG64-786</name>
</gene>
<dbReference type="InterPro" id="IPR036812">
    <property type="entry name" value="NAD(P)_OxRdtase_dom_sf"/>
</dbReference>
<protein>
    <submittedName>
        <fullName evidence="2">Aldo/keto reductase</fullName>
    </submittedName>
</protein>
<dbReference type="Pfam" id="PF00248">
    <property type="entry name" value="Aldo_ket_red"/>
    <property type="match status" value="1"/>
</dbReference>
<sequence>MKYRRLGKTGLNVSVIGLGTWQLGGEWGKAFAQDEVDRMFARAADLGINLVDTAECYGDHLSESLVGSAIRNGAGGRREDWVVATKFGHRFHGHMNRTDERSAAHVRQQLEDSLRAMKTDYVDLYQFHSVRDAEFDDADLRRVLEDAVASGKVRHLGNSVSSNLDPAHQVDGSSAANVGAIQIVYNRLDRRPEEAAFPSCRRQDLGVLARVPLASGLLTGKYKPGRTSFAPGDFRAGQERASIDAKLTEVERIARDEVPPGVSMAEWALAWCLRHDAVTSVIPGCKSVEQVESNARAAALPMVRDDHPQAARFPNV</sequence>
<dbReference type="InterPro" id="IPR053135">
    <property type="entry name" value="AKR2_Oxidoreductase"/>
</dbReference>
<dbReference type="SUPFAM" id="SSF51430">
    <property type="entry name" value="NAD(P)-linked oxidoreductase"/>
    <property type="match status" value="1"/>
</dbReference>
<evidence type="ECO:0000313" key="2">
    <source>
        <dbReference type="EMBL" id="CAA9383119.1"/>
    </source>
</evidence>
<dbReference type="PANTHER" id="PTHR43312">
    <property type="entry name" value="D-THREO-ALDOSE 1-DEHYDROGENASE"/>
    <property type="match status" value="1"/>
</dbReference>